<feature type="signal peptide" evidence="1">
    <location>
        <begin position="1"/>
        <end position="19"/>
    </location>
</feature>
<evidence type="ECO:0000313" key="3">
    <source>
        <dbReference type="Proteomes" id="UP000240493"/>
    </source>
</evidence>
<evidence type="ECO:0000313" key="2">
    <source>
        <dbReference type="EMBL" id="PTB34730.1"/>
    </source>
</evidence>
<dbReference type="Proteomes" id="UP000240493">
    <property type="component" value="Unassembled WGS sequence"/>
</dbReference>
<keyword evidence="3" id="KW-1185">Reference proteome</keyword>
<proteinExistence type="predicted"/>
<dbReference type="OrthoDB" id="4903289at2759"/>
<accession>A0A2T3YQ86</accession>
<name>A0A2T3YQ86_TRIA4</name>
<protein>
    <submittedName>
        <fullName evidence="2">Uncharacterized protein</fullName>
    </submittedName>
</protein>
<organism evidence="2 3">
    <name type="scientific">Trichoderma asperellum (strain ATCC 204424 / CBS 433.97 / NBRC 101777)</name>
    <dbReference type="NCBI Taxonomy" id="1042311"/>
    <lineage>
        <taxon>Eukaryota</taxon>
        <taxon>Fungi</taxon>
        <taxon>Dikarya</taxon>
        <taxon>Ascomycota</taxon>
        <taxon>Pezizomycotina</taxon>
        <taxon>Sordariomycetes</taxon>
        <taxon>Hypocreomycetidae</taxon>
        <taxon>Hypocreales</taxon>
        <taxon>Hypocreaceae</taxon>
        <taxon>Trichoderma</taxon>
    </lineage>
</organism>
<gene>
    <name evidence="2" type="ORF">M441DRAFT_32550</name>
</gene>
<dbReference type="AlphaFoldDB" id="A0A2T3YQ86"/>
<evidence type="ECO:0000256" key="1">
    <source>
        <dbReference type="SAM" id="SignalP"/>
    </source>
</evidence>
<dbReference type="EMBL" id="KZ679314">
    <property type="protein sequence ID" value="PTB34730.1"/>
    <property type="molecule type" value="Genomic_DNA"/>
</dbReference>
<keyword evidence="1" id="KW-0732">Signal</keyword>
<sequence>MHSLVFITALSLSSYGCMAKSGSYPGNPCERVGAKCDPVVQNFCQGKYDATVDLPCGPHGFVGVGCCWHGPPPPK</sequence>
<feature type="chain" id="PRO_5015445878" evidence="1">
    <location>
        <begin position="20"/>
        <end position="75"/>
    </location>
</feature>
<reference evidence="2 3" key="1">
    <citation type="submission" date="2016-07" db="EMBL/GenBank/DDBJ databases">
        <title>Multiple horizontal gene transfer events from other fungi enriched the ability of initially mycotrophic Trichoderma (Ascomycota) to feed on dead plant biomass.</title>
        <authorList>
            <consortium name="DOE Joint Genome Institute"/>
            <person name="Aerts A."/>
            <person name="Atanasova L."/>
            <person name="Chenthamara K."/>
            <person name="Zhang J."/>
            <person name="Grujic M."/>
            <person name="Henrissat B."/>
            <person name="Kuo A."/>
            <person name="Salamov A."/>
            <person name="Lipzen A."/>
            <person name="Labutti K."/>
            <person name="Barry K."/>
            <person name="Miao Y."/>
            <person name="Rahimi M.J."/>
            <person name="Shen Q."/>
            <person name="Grigoriev I.V."/>
            <person name="Kubicek C.P."/>
            <person name="Druzhinina I.S."/>
        </authorList>
    </citation>
    <scope>NUCLEOTIDE SEQUENCE [LARGE SCALE GENOMIC DNA]</scope>
    <source>
        <strain evidence="2 3">CBS 433.97</strain>
    </source>
</reference>